<dbReference type="PRINTS" id="PR00401">
    <property type="entry name" value="SH2DOMAIN"/>
</dbReference>
<dbReference type="Gene3D" id="3.30.200.20">
    <property type="entry name" value="Phosphorylase Kinase, domain 1"/>
    <property type="match status" value="1"/>
</dbReference>
<keyword evidence="10" id="KW-0727">SH2 domain</keyword>
<dbReference type="GO" id="GO:0005737">
    <property type="term" value="C:cytoplasm"/>
    <property type="evidence" value="ECO:0007669"/>
    <property type="project" value="UniProtKB-SubCell"/>
</dbReference>
<evidence type="ECO:0000256" key="10">
    <source>
        <dbReference type="PROSITE-ProRule" id="PRU00191"/>
    </source>
</evidence>
<reference evidence="17" key="1">
    <citation type="submission" date="2025-08" db="UniProtKB">
        <authorList>
            <consortium name="RefSeq"/>
        </authorList>
    </citation>
    <scope>IDENTIFICATION</scope>
    <source>
        <tissue evidence="17">Muscle</tissue>
    </source>
</reference>
<dbReference type="GeneID" id="109371452"/>
<dbReference type="InterPro" id="IPR000980">
    <property type="entry name" value="SH2"/>
</dbReference>
<comment type="subcellular location">
    <subcellularLocation>
        <location evidence="1">Cytoplasm</location>
    </subcellularLocation>
</comment>
<evidence type="ECO:0000256" key="12">
    <source>
        <dbReference type="RuleBase" id="RU362096"/>
    </source>
</evidence>
<dbReference type="FunFam" id="1.10.510.10:FF:000630">
    <property type="entry name" value="Tyrosine-protein kinase"/>
    <property type="match status" value="1"/>
</dbReference>
<dbReference type="InterPro" id="IPR036860">
    <property type="entry name" value="SH2_dom_sf"/>
</dbReference>
<dbReference type="Proteomes" id="UP000694851">
    <property type="component" value="Unplaced"/>
</dbReference>
<dbReference type="KEGG" id="hai:109371452"/>
<evidence type="ECO:0000259" key="13">
    <source>
        <dbReference type="PROSITE" id="PS50001"/>
    </source>
</evidence>
<keyword evidence="7 12" id="KW-0067">ATP-binding</keyword>
<keyword evidence="16" id="KW-1185">Reference proteome</keyword>
<dbReference type="PANTHER" id="PTHR24418">
    <property type="entry name" value="TYROSINE-PROTEIN KINASE"/>
    <property type="match status" value="1"/>
</dbReference>
<evidence type="ECO:0000313" key="17">
    <source>
        <dbReference type="RefSeq" id="XP_019479510.1"/>
    </source>
</evidence>
<dbReference type="SUPFAM" id="SSF56112">
    <property type="entry name" value="Protein kinase-like (PK-like)"/>
    <property type="match status" value="1"/>
</dbReference>
<evidence type="ECO:0000256" key="9">
    <source>
        <dbReference type="ARBA" id="ARBA00051245"/>
    </source>
</evidence>
<dbReference type="PROSITE" id="PS00109">
    <property type="entry name" value="PROTEIN_KINASE_TYR"/>
    <property type="match status" value="1"/>
</dbReference>
<dbReference type="PROSITE" id="PS50011">
    <property type="entry name" value="PROTEIN_KINASE_DOM"/>
    <property type="match status" value="1"/>
</dbReference>
<keyword evidence="6 12" id="KW-0418">Kinase</keyword>
<comment type="similarity">
    <text evidence="12">Belongs to the protein kinase superfamily. Tyr protein kinase family.</text>
</comment>
<dbReference type="CTD" id="2444"/>
<dbReference type="Gene3D" id="1.10.510.10">
    <property type="entry name" value="Transferase(Phosphotransferase) domain 1"/>
    <property type="match status" value="1"/>
</dbReference>
<dbReference type="InterPro" id="IPR001245">
    <property type="entry name" value="Ser-Thr/Tyr_kinase_cat_dom"/>
</dbReference>
<proteinExistence type="inferred from homology"/>
<evidence type="ECO:0000259" key="15">
    <source>
        <dbReference type="PROSITE" id="PS50011"/>
    </source>
</evidence>
<dbReference type="Pfam" id="PF07714">
    <property type="entry name" value="PK_Tyr_Ser-Thr"/>
    <property type="match status" value="1"/>
</dbReference>
<dbReference type="Pfam" id="PF00018">
    <property type="entry name" value="SH3_1"/>
    <property type="match status" value="1"/>
</dbReference>
<evidence type="ECO:0000259" key="14">
    <source>
        <dbReference type="PROSITE" id="PS50002"/>
    </source>
</evidence>
<dbReference type="SMART" id="SM00219">
    <property type="entry name" value="TyrKc"/>
    <property type="match status" value="1"/>
</dbReference>
<dbReference type="GO" id="GO:0004715">
    <property type="term" value="F:non-membrane spanning protein tyrosine kinase activity"/>
    <property type="evidence" value="ECO:0007669"/>
    <property type="project" value="UniProtKB-EC"/>
</dbReference>
<dbReference type="EC" id="2.7.10.2" evidence="12"/>
<organism evidence="16 17">
    <name type="scientific">Hipposideros armiger</name>
    <name type="common">Great Himalayan leaf-nosed bat</name>
    <dbReference type="NCBI Taxonomy" id="186990"/>
    <lineage>
        <taxon>Eukaryota</taxon>
        <taxon>Metazoa</taxon>
        <taxon>Chordata</taxon>
        <taxon>Craniata</taxon>
        <taxon>Vertebrata</taxon>
        <taxon>Euteleostomi</taxon>
        <taxon>Mammalia</taxon>
        <taxon>Eutheria</taxon>
        <taxon>Laurasiatheria</taxon>
        <taxon>Chiroptera</taxon>
        <taxon>Yinpterochiroptera</taxon>
        <taxon>Rhinolophoidea</taxon>
        <taxon>Hipposideridae</taxon>
        <taxon>Hipposideros</taxon>
    </lineage>
</organism>
<dbReference type="PROSITE" id="PS50002">
    <property type="entry name" value="SH3"/>
    <property type="match status" value="1"/>
</dbReference>
<evidence type="ECO:0000256" key="2">
    <source>
        <dbReference type="ARBA" id="ARBA00022443"/>
    </source>
</evidence>
<dbReference type="SMART" id="SM00252">
    <property type="entry name" value="SH2"/>
    <property type="match status" value="1"/>
</dbReference>
<dbReference type="InterPro" id="IPR036028">
    <property type="entry name" value="SH3-like_dom_sf"/>
</dbReference>
<keyword evidence="5 12" id="KW-0547">Nucleotide-binding</keyword>
<keyword evidence="3" id="KW-0963">Cytoplasm</keyword>
<feature type="domain" description="Protein kinase" evidence="15">
    <location>
        <begin position="110"/>
        <end position="379"/>
    </location>
</feature>
<name>A0A8B7PSW0_HIPAR</name>
<dbReference type="RefSeq" id="XP_019479510.1">
    <property type="nucleotide sequence ID" value="XM_019623965.1"/>
</dbReference>
<dbReference type="OrthoDB" id="4062651at2759"/>
<keyword evidence="4 12" id="KW-0808">Transferase</keyword>
<dbReference type="Gene3D" id="2.30.30.40">
    <property type="entry name" value="SH3 Domains"/>
    <property type="match status" value="1"/>
</dbReference>
<gene>
    <name evidence="17" type="primary">FRK</name>
</gene>
<keyword evidence="8 12" id="KW-0829">Tyrosine-protein kinase</keyword>
<dbReference type="PRINTS" id="PR00452">
    <property type="entry name" value="SH3DOMAIN"/>
</dbReference>
<accession>A0A8B7PSW0</accession>
<dbReference type="InterPro" id="IPR008266">
    <property type="entry name" value="Tyr_kinase_AS"/>
</dbReference>
<evidence type="ECO:0000256" key="11">
    <source>
        <dbReference type="PROSITE-ProRule" id="PRU00192"/>
    </source>
</evidence>
<dbReference type="InterPro" id="IPR020635">
    <property type="entry name" value="Tyr_kinase_cat_dom"/>
</dbReference>
<dbReference type="InterPro" id="IPR050198">
    <property type="entry name" value="Non-receptor_tyrosine_kinases"/>
</dbReference>
<evidence type="ECO:0000256" key="7">
    <source>
        <dbReference type="ARBA" id="ARBA00022840"/>
    </source>
</evidence>
<dbReference type="PRINTS" id="PR00109">
    <property type="entry name" value="TYRKINASE"/>
</dbReference>
<dbReference type="Gene3D" id="3.30.505.10">
    <property type="entry name" value="SH2 domain"/>
    <property type="match status" value="1"/>
</dbReference>
<dbReference type="SUPFAM" id="SSF50044">
    <property type="entry name" value="SH3-domain"/>
    <property type="match status" value="1"/>
</dbReference>
<dbReference type="CDD" id="cd11845">
    <property type="entry name" value="SH3_Src_like"/>
    <property type="match status" value="1"/>
</dbReference>
<feature type="domain" description="SH2" evidence="13">
    <location>
        <begin position="119"/>
        <end position="211"/>
    </location>
</feature>
<evidence type="ECO:0000256" key="6">
    <source>
        <dbReference type="ARBA" id="ARBA00022777"/>
    </source>
</evidence>
<feature type="domain" description="SH3" evidence="14">
    <location>
        <begin position="46"/>
        <end position="113"/>
    </location>
</feature>
<dbReference type="GO" id="GO:0005524">
    <property type="term" value="F:ATP binding"/>
    <property type="evidence" value="ECO:0007669"/>
    <property type="project" value="UniProtKB-KW"/>
</dbReference>
<dbReference type="SMART" id="SM00326">
    <property type="entry name" value="SH3"/>
    <property type="match status" value="1"/>
</dbReference>
<protein>
    <recommendedName>
        <fullName evidence="12">Tyrosine-protein kinase</fullName>
        <ecNumber evidence="12">2.7.10.2</ecNumber>
    </recommendedName>
</protein>
<comment type="catalytic activity">
    <reaction evidence="9 12">
        <text>L-tyrosyl-[protein] + ATP = O-phospho-L-tyrosyl-[protein] + ADP + H(+)</text>
        <dbReference type="Rhea" id="RHEA:10596"/>
        <dbReference type="Rhea" id="RHEA-COMP:10136"/>
        <dbReference type="Rhea" id="RHEA-COMP:20101"/>
        <dbReference type="ChEBI" id="CHEBI:15378"/>
        <dbReference type="ChEBI" id="CHEBI:30616"/>
        <dbReference type="ChEBI" id="CHEBI:46858"/>
        <dbReference type="ChEBI" id="CHEBI:61978"/>
        <dbReference type="ChEBI" id="CHEBI:456216"/>
        <dbReference type="EC" id="2.7.10.2"/>
    </reaction>
</comment>
<dbReference type="InterPro" id="IPR001452">
    <property type="entry name" value="SH3_domain"/>
</dbReference>
<dbReference type="PROSITE" id="PS50001">
    <property type="entry name" value="SH2"/>
    <property type="match status" value="1"/>
</dbReference>
<keyword evidence="2 11" id="KW-0728">SH3 domain</keyword>
<evidence type="ECO:0000256" key="1">
    <source>
        <dbReference type="ARBA" id="ARBA00004496"/>
    </source>
</evidence>
<evidence type="ECO:0000256" key="4">
    <source>
        <dbReference type="ARBA" id="ARBA00022679"/>
    </source>
</evidence>
<dbReference type="InterPro" id="IPR000719">
    <property type="entry name" value="Prot_kinase_dom"/>
</dbReference>
<evidence type="ECO:0000256" key="5">
    <source>
        <dbReference type="ARBA" id="ARBA00022741"/>
    </source>
</evidence>
<evidence type="ECO:0000256" key="3">
    <source>
        <dbReference type="ARBA" id="ARBA00022490"/>
    </source>
</evidence>
<dbReference type="InterPro" id="IPR011009">
    <property type="entry name" value="Kinase-like_dom_sf"/>
</dbReference>
<sequence length="397" mass="45829">MGNVIIQRLRAYMRPCFPCLFQEADKPEGIENLGMCCSPDQKPKRSHGHYFVALFDYQARTAEDLSFCVGDKLQILDTSQEGWWFARHLEKKGESGQQLKGYIPSNYVAEDRSLQAEPWFFGTIKRADAEKQLLYPQNQTGAFLIRESESQKGDFSLSGSMDPNDFLREAQIMKNLRHPKLIQLYAVCTLEDPIYIITELMRHGSLQEYLQNDAGSKIFVAQQVDMAAQVASGMAYLELQNYIHRDLAARNVLVGEHNIYKVADFGLARVFKVDNEDIYESKHEIKLPVKWTAPEAIRTNKFSIKSDVWSFGILLYEIITYGKMPYSGMTGAQVIQMLGQNYRLPQPPNCPLHFYNIMMQCWNAVPEERPTFETLHWMLEDYFELENSYSDANNFVR</sequence>
<dbReference type="FunFam" id="2.30.30.40:FF:000217">
    <property type="entry name" value="Tyrosine-protein kinase"/>
    <property type="match status" value="1"/>
</dbReference>
<evidence type="ECO:0000313" key="16">
    <source>
        <dbReference type="Proteomes" id="UP000694851"/>
    </source>
</evidence>
<evidence type="ECO:0000256" key="8">
    <source>
        <dbReference type="ARBA" id="ARBA00023137"/>
    </source>
</evidence>
<dbReference type="AlphaFoldDB" id="A0A8B7PSW0"/>